<accession>A0AAI9ZMX3</accession>
<comment type="caution">
    <text evidence="2">The sequence shown here is derived from an EMBL/GenBank/DDBJ whole genome shotgun (WGS) entry which is preliminary data.</text>
</comment>
<feature type="compositionally biased region" description="Low complexity" evidence="1">
    <location>
        <begin position="118"/>
        <end position="139"/>
    </location>
</feature>
<evidence type="ECO:0000256" key="1">
    <source>
        <dbReference type="SAM" id="MobiDB-lite"/>
    </source>
</evidence>
<feature type="region of interest" description="Disordered" evidence="1">
    <location>
        <begin position="1"/>
        <end position="27"/>
    </location>
</feature>
<evidence type="ECO:0000313" key="2">
    <source>
        <dbReference type="EMBL" id="KAK1634909.1"/>
    </source>
</evidence>
<proteinExistence type="predicted"/>
<dbReference type="EMBL" id="JAHMHQ010000014">
    <property type="protein sequence ID" value="KAK1634909.1"/>
    <property type="molecule type" value="Genomic_DNA"/>
</dbReference>
<evidence type="ECO:0000313" key="3">
    <source>
        <dbReference type="Proteomes" id="UP001243989"/>
    </source>
</evidence>
<keyword evidence="3" id="KW-1185">Reference proteome</keyword>
<feature type="region of interest" description="Disordered" evidence="1">
    <location>
        <begin position="116"/>
        <end position="158"/>
    </location>
</feature>
<name>A0AAI9ZMX3_9PEZI</name>
<gene>
    <name evidence="2" type="ORF">BDP81DRAFT_493201</name>
</gene>
<reference evidence="2" key="1">
    <citation type="submission" date="2021-06" db="EMBL/GenBank/DDBJ databases">
        <title>Comparative genomics, transcriptomics and evolutionary studies reveal genomic signatures of adaptation to plant cell wall in hemibiotrophic fungi.</title>
        <authorList>
            <consortium name="DOE Joint Genome Institute"/>
            <person name="Baroncelli R."/>
            <person name="Diaz J.F."/>
            <person name="Benocci T."/>
            <person name="Peng M."/>
            <person name="Battaglia E."/>
            <person name="Haridas S."/>
            <person name="Andreopoulos W."/>
            <person name="Labutti K."/>
            <person name="Pangilinan J."/>
            <person name="Floch G.L."/>
            <person name="Makela M.R."/>
            <person name="Henrissat B."/>
            <person name="Grigoriev I.V."/>
            <person name="Crouch J.A."/>
            <person name="De Vries R.P."/>
            <person name="Sukno S.A."/>
            <person name="Thon M.R."/>
        </authorList>
    </citation>
    <scope>NUCLEOTIDE SEQUENCE</scope>
    <source>
        <strain evidence="2">CBS 102054</strain>
    </source>
</reference>
<dbReference type="GeneID" id="85480207"/>
<sequence length="247" mass="26573">MDQKEEEKKKEKKTVPPVDLSNEDEIEELPSSAIPAAVAAAAARAAARAAGRQAFLAGHGHRLLAALFTEGRSPALARPPVSAAPTSARPAARAVAAAAPVLPAFVATPAFRATNGLASPESSASSSSADSGSSASVGSLFDDEDLQGRSSQGLNGRASRKDHRLCKFKIYQRRQCRSKYANVYRCRGYPKNPALKNFLYCSRERKCLHKSNFKDKDGKINLKNCANCRASTQTAKIKDENEREARN</sequence>
<dbReference type="RefSeq" id="XP_060443516.1">
    <property type="nucleotide sequence ID" value="XM_060595345.1"/>
</dbReference>
<dbReference type="Proteomes" id="UP001243989">
    <property type="component" value="Unassembled WGS sequence"/>
</dbReference>
<protein>
    <submittedName>
        <fullName evidence="2">Uncharacterized protein</fullName>
    </submittedName>
</protein>
<dbReference type="AlphaFoldDB" id="A0AAI9ZMX3"/>
<organism evidence="2 3">
    <name type="scientific">Colletotrichum phormii</name>
    <dbReference type="NCBI Taxonomy" id="359342"/>
    <lineage>
        <taxon>Eukaryota</taxon>
        <taxon>Fungi</taxon>
        <taxon>Dikarya</taxon>
        <taxon>Ascomycota</taxon>
        <taxon>Pezizomycotina</taxon>
        <taxon>Sordariomycetes</taxon>
        <taxon>Hypocreomycetidae</taxon>
        <taxon>Glomerellales</taxon>
        <taxon>Glomerellaceae</taxon>
        <taxon>Colletotrichum</taxon>
        <taxon>Colletotrichum acutatum species complex</taxon>
    </lineage>
</organism>